<protein>
    <recommendedName>
        <fullName evidence="4">SHSP domain-containing protein</fullName>
    </recommendedName>
</protein>
<dbReference type="EMBL" id="JBEUOH010000002">
    <property type="protein sequence ID" value="KAL0901111.1"/>
    <property type="molecule type" value="Genomic_DNA"/>
</dbReference>
<accession>A0ABD0TN41</accession>
<dbReference type="CDD" id="cd06526">
    <property type="entry name" value="metazoan_ACD"/>
    <property type="match status" value="1"/>
</dbReference>
<organism evidence="5 8">
    <name type="scientific">Loxostege sticticalis</name>
    <name type="common">Beet webworm moth</name>
    <dbReference type="NCBI Taxonomy" id="481309"/>
    <lineage>
        <taxon>Eukaryota</taxon>
        <taxon>Metazoa</taxon>
        <taxon>Ecdysozoa</taxon>
        <taxon>Arthropoda</taxon>
        <taxon>Hexapoda</taxon>
        <taxon>Insecta</taxon>
        <taxon>Pterygota</taxon>
        <taxon>Neoptera</taxon>
        <taxon>Endopterygota</taxon>
        <taxon>Lepidoptera</taxon>
        <taxon>Glossata</taxon>
        <taxon>Ditrysia</taxon>
        <taxon>Pyraloidea</taxon>
        <taxon>Crambidae</taxon>
        <taxon>Pyraustinae</taxon>
        <taxon>Loxostege</taxon>
    </lineage>
</organism>
<dbReference type="Gene3D" id="2.60.40.790">
    <property type="match status" value="1"/>
</dbReference>
<reference evidence="7 8" key="1">
    <citation type="submission" date="2024-06" db="EMBL/GenBank/DDBJ databases">
        <title>A chromosome-level genome assembly of beet webworm, Loxostege sticticalis.</title>
        <authorList>
            <person name="Zhang Y."/>
        </authorList>
    </citation>
    <scope>NUCLEOTIDE SEQUENCE [LARGE SCALE GENOMIC DNA]</scope>
    <source>
        <strain evidence="6">AQ026</strain>
        <strain evidence="5">AQ028</strain>
        <tissue evidence="5">Male pupae</tissue>
        <tissue evidence="6">Whole body</tissue>
    </source>
</reference>
<dbReference type="AlphaFoldDB" id="A0ABD0TN41"/>
<comment type="caution">
    <text evidence="5">The sequence shown here is derived from an EMBL/GenBank/DDBJ whole genome shotgun (WGS) entry which is preliminary data.</text>
</comment>
<feature type="domain" description="SHSP" evidence="4">
    <location>
        <begin position="69"/>
        <end position="180"/>
    </location>
</feature>
<evidence type="ECO:0000256" key="1">
    <source>
        <dbReference type="ARBA" id="ARBA00023016"/>
    </source>
</evidence>
<comment type="similarity">
    <text evidence="2 3">Belongs to the small heat shock protein (HSP20) family.</text>
</comment>
<evidence type="ECO:0000256" key="2">
    <source>
        <dbReference type="PROSITE-ProRule" id="PRU00285"/>
    </source>
</evidence>
<evidence type="ECO:0000256" key="3">
    <source>
        <dbReference type="RuleBase" id="RU003616"/>
    </source>
</evidence>
<dbReference type="GO" id="GO:0009408">
    <property type="term" value="P:response to heat"/>
    <property type="evidence" value="ECO:0007669"/>
    <property type="project" value="UniProtKB-ARBA"/>
</dbReference>
<dbReference type="Pfam" id="PF00011">
    <property type="entry name" value="HSP20"/>
    <property type="match status" value="1"/>
</dbReference>
<keyword evidence="1" id="KW-0346">Stress response</keyword>
<keyword evidence="7" id="KW-1185">Reference proteome</keyword>
<evidence type="ECO:0000313" key="7">
    <source>
        <dbReference type="Proteomes" id="UP001549920"/>
    </source>
</evidence>
<dbReference type="PANTHER" id="PTHR45640:SF13">
    <property type="entry name" value="HEAT SHOCK PROTEIN 22-RELATED"/>
    <property type="match status" value="1"/>
</dbReference>
<dbReference type="EMBL" id="JBEDNZ010000002">
    <property type="protein sequence ID" value="KAL0850751.1"/>
    <property type="molecule type" value="Genomic_DNA"/>
</dbReference>
<dbReference type="InterPro" id="IPR002068">
    <property type="entry name" value="A-crystallin/Hsp20_dom"/>
</dbReference>
<evidence type="ECO:0000259" key="4">
    <source>
        <dbReference type="PROSITE" id="PS01031"/>
    </source>
</evidence>
<dbReference type="PANTHER" id="PTHR45640">
    <property type="entry name" value="HEAT SHOCK PROTEIN HSP-12.2-RELATED"/>
    <property type="match status" value="1"/>
</dbReference>
<sequence>MSLVPFLFDERPFASRLMQDLWSDDFFPGYSPFLAERDMFAPQQFFKPWERMFRQWENVMKPIEQLSAQMNQLALKDVGTKFTNDDEKFQVNVDVQHFSPEEVDVKVVDGQVIVQGKHEEKLDEHGYISRQFVRRYALPEGCLPDTVESKLSSDGVLTVTAPKVLAMPSIGERIVPITHTGPVQKQLGSPNFESK</sequence>
<dbReference type="PRINTS" id="PR00299">
    <property type="entry name" value="ACRYSTALLIN"/>
</dbReference>
<gene>
    <name evidence="6" type="ORF">ABMA27_006433</name>
    <name evidence="5" type="ORF">ABMA28_006693</name>
</gene>
<dbReference type="Proteomes" id="UP001549921">
    <property type="component" value="Unassembled WGS sequence"/>
</dbReference>
<dbReference type="Proteomes" id="UP001549920">
    <property type="component" value="Unassembled WGS sequence"/>
</dbReference>
<evidence type="ECO:0000313" key="6">
    <source>
        <dbReference type="EMBL" id="KAL0901111.1"/>
    </source>
</evidence>
<name>A0ABD0TN41_LOXSC</name>
<proteinExistence type="inferred from homology"/>
<evidence type="ECO:0000313" key="8">
    <source>
        <dbReference type="Proteomes" id="UP001549921"/>
    </source>
</evidence>
<dbReference type="InterPro" id="IPR001436">
    <property type="entry name" value="Alpha-crystallin/sHSP_animal"/>
</dbReference>
<dbReference type="PROSITE" id="PS01031">
    <property type="entry name" value="SHSP"/>
    <property type="match status" value="1"/>
</dbReference>
<dbReference type="SUPFAM" id="SSF49764">
    <property type="entry name" value="HSP20-like chaperones"/>
    <property type="match status" value="1"/>
</dbReference>
<evidence type="ECO:0000313" key="5">
    <source>
        <dbReference type="EMBL" id="KAL0850751.1"/>
    </source>
</evidence>
<dbReference type="InterPro" id="IPR008978">
    <property type="entry name" value="HSP20-like_chaperone"/>
</dbReference>